<feature type="transmembrane region" description="Helical" evidence="14">
    <location>
        <begin position="139"/>
        <end position="160"/>
    </location>
</feature>
<keyword evidence="6 14" id="KW-1133">Transmembrane helix</keyword>
<protein>
    <recommendedName>
        <fullName evidence="14">Olfactory receptor</fullName>
    </recommendedName>
</protein>
<evidence type="ECO:0000256" key="2">
    <source>
        <dbReference type="ARBA" id="ARBA00022475"/>
    </source>
</evidence>
<dbReference type="InterPro" id="IPR000276">
    <property type="entry name" value="GPCR_Rhodpsn"/>
</dbReference>
<evidence type="ECO:0000256" key="9">
    <source>
        <dbReference type="ARBA" id="ARBA00023157"/>
    </source>
</evidence>
<evidence type="ECO:0000256" key="14">
    <source>
        <dbReference type="RuleBase" id="RU363047"/>
    </source>
</evidence>
<keyword evidence="8 14" id="KW-0472">Membrane</keyword>
<dbReference type="GO" id="GO:0005549">
    <property type="term" value="F:odorant binding"/>
    <property type="evidence" value="ECO:0007669"/>
    <property type="project" value="TreeGrafter"/>
</dbReference>
<keyword evidence="10 13" id="KW-0675">Receptor</keyword>
<dbReference type="FunFam" id="1.20.1070.10:FF:000024">
    <property type="entry name" value="Olfactory receptor"/>
    <property type="match status" value="1"/>
</dbReference>
<evidence type="ECO:0000256" key="5">
    <source>
        <dbReference type="ARBA" id="ARBA00022725"/>
    </source>
</evidence>
<accession>A0A8C6LAV7</accession>
<keyword evidence="3 14" id="KW-0716">Sensory transduction</keyword>
<dbReference type="Pfam" id="PF13853">
    <property type="entry name" value="7tm_4"/>
    <property type="match status" value="1"/>
</dbReference>
<keyword evidence="2 14" id="KW-1003">Cell membrane</keyword>
<evidence type="ECO:0000256" key="1">
    <source>
        <dbReference type="ARBA" id="ARBA00004651"/>
    </source>
</evidence>
<feature type="domain" description="G-protein coupled receptors family 1 profile" evidence="15">
    <location>
        <begin position="39"/>
        <end position="287"/>
    </location>
</feature>
<dbReference type="PANTHER" id="PTHR26451">
    <property type="entry name" value="G_PROTEIN_RECEP_F1_2 DOMAIN-CONTAINING PROTEIN"/>
    <property type="match status" value="1"/>
</dbReference>
<comment type="subcellular location">
    <subcellularLocation>
        <location evidence="1 14">Cell membrane</location>
        <topology evidence="1 14">Multi-pass membrane protein</topology>
    </subcellularLocation>
</comment>
<dbReference type="Ensembl" id="ENSNFUT00015016973.1">
    <property type="protein sequence ID" value="ENSNFUP00015016203.1"/>
    <property type="gene ID" value="ENSNFUG00015007775.1"/>
</dbReference>
<dbReference type="PRINTS" id="PR00245">
    <property type="entry name" value="OLFACTORYR"/>
</dbReference>
<keyword evidence="5 14" id="KW-0552">Olfaction</keyword>
<evidence type="ECO:0000256" key="6">
    <source>
        <dbReference type="ARBA" id="ARBA00022989"/>
    </source>
</evidence>
<evidence type="ECO:0000313" key="16">
    <source>
        <dbReference type="Ensembl" id="ENSNFUP00015016203.1"/>
    </source>
</evidence>
<dbReference type="InterPro" id="IPR000725">
    <property type="entry name" value="Olfact_rcpt"/>
</dbReference>
<evidence type="ECO:0000256" key="3">
    <source>
        <dbReference type="ARBA" id="ARBA00022606"/>
    </source>
</evidence>
<evidence type="ECO:0000256" key="4">
    <source>
        <dbReference type="ARBA" id="ARBA00022692"/>
    </source>
</evidence>
<organism evidence="16 17">
    <name type="scientific">Nothobranchius furzeri</name>
    <name type="common">Turquoise killifish</name>
    <dbReference type="NCBI Taxonomy" id="105023"/>
    <lineage>
        <taxon>Eukaryota</taxon>
        <taxon>Metazoa</taxon>
        <taxon>Chordata</taxon>
        <taxon>Craniata</taxon>
        <taxon>Vertebrata</taxon>
        <taxon>Euteleostomi</taxon>
        <taxon>Actinopterygii</taxon>
        <taxon>Neopterygii</taxon>
        <taxon>Teleostei</taxon>
        <taxon>Neoteleostei</taxon>
        <taxon>Acanthomorphata</taxon>
        <taxon>Ovalentaria</taxon>
        <taxon>Atherinomorphae</taxon>
        <taxon>Cyprinodontiformes</taxon>
        <taxon>Nothobranchiidae</taxon>
        <taxon>Nothobranchius</taxon>
    </lineage>
</organism>
<reference evidence="16" key="1">
    <citation type="submission" date="2014-08" db="EMBL/GenBank/DDBJ databases">
        <authorList>
            <person name="Senf B."/>
            <person name="Petzold A."/>
            <person name="Downie B.R."/>
            <person name="Koch P."/>
            <person name="Platzer M."/>
        </authorList>
    </citation>
    <scope>NUCLEOTIDE SEQUENCE [LARGE SCALE GENOMIC DNA]</scope>
    <source>
        <strain evidence="16">GRZ</strain>
    </source>
</reference>
<reference evidence="16" key="2">
    <citation type="submission" date="2025-08" db="UniProtKB">
        <authorList>
            <consortium name="Ensembl"/>
        </authorList>
    </citation>
    <scope>IDENTIFICATION</scope>
</reference>
<dbReference type="GeneTree" id="ENSGT01030000234640"/>
<evidence type="ECO:0000256" key="7">
    <source>
        <dbReference type="ARBA" id="ARBA00023040"/>
    </source>
</evidence>
<dbReference type="PROSITE" id="PS50262">
    <property type="entry name" value="G_PROTEIN_RECEP_F1_2"/>
    <property type="match status" value="1"/>
</dbReference>
<feature type="transmembrane region" description="Helical" evidence="14">
    <location>
        <begin position="56"/>
        <end position="76"/>
    </location>
</feature>
<evidence type="ECO:0000256" key="12">
    <source>
        <dbReference type="ARBA" id="ARBA00023224"/>
    </source>
</evidence>
<dbReference type="GO" id="GO:0005886">
    <property type="term" value="C:plasma membrane"/>
    <property type="evidence" value="ECO:0007669"/>
    <property type="project" value="UniProtKB-SubCell"/>
</dbReference>
<feature type="transmembrane region" description="Helical" evidence="14">
    <location>
        <begin position="96"/>
        <end position="118"/>
    </location>
</feature>
<dbReference type="PROSITE" id="PS00237">
    <property type="entry name" value="G_PROTEIN_RECEP_F1_1"/>
    <property type="match status" value="1"/>
</dbReference>
<keyword evidence="11" id="KW-0325">Glycoprotein</keyword>
<dbReference type="SUPFAM" id="SSF81321">
    <property type="entry name" value="Family A G protein-coupled receptor-like"/>
    <property type="match status" value="1"/>
</dbReference>
<comment type="similarity">
    <text evidence="13">Belongs to the G-protein coupled receptor 1 family.</text>
</comment>
<evidence type="ECO:0000256" key="10">
    <source>
        <dbReference type="ARBA" id="ARBA00023170"/>
    </source>
</evidence>
<evidence type="ECO:0000259" key="15">
    <source>
        <dbReference type="PROSITE" id="PS50262"/>
    </source>
</evidence>
<dbReference type="GO" id="GO:0004930">
    <property type="term" value="F:G protein-coupled receptor activity"/>
    <property type="evidence" value="ECO:0007669"/>
    <property type="project" value="UniProtKB-KW"/>
</dbReference>
<sequence>CTNTLNETDILLGGYVEVERYRFVYFFIMFTAYLLILAFNFLFICLIIVHRNLHEPMYIFIASLLINCILFSTNIFPKLLIDFLSEKPVISYKACLFQAFTFYTSGCSEFLLLAAMAYDRYVSICKPLQYRTIMTKTTVSAFLFLAWFLPACHVLVLVLLSCNNKLCSHTIKGILCNNAVYSLYCVTSVTTSVFGTIALFNMGIFPMFFIVFSYAKILVIAYRNCGEVRQKATQTCLPHLLVLINYSILFTYDIIIVKVRSDFPQIARLVMTLQIITYNPLCNPLIYGLKMKEISKHLKGLFCRSLTADKLYFV</sequence>
<feature type="transmembrane region" description="Helical" evidence="14">
    <location>
        <begin position="269"/>
        <end position="289"/>
    </location>
</feature>
<evidence type="ECO:0000256" key="11">
    <source>
        <dbReference type="ARBA" id="ARBA00023180"/>
    </source>
</evidence>
<dbReference type="Proteomes" id="UP000694548">
    <property type="component" value="Chromosome sgr14"/>
</dbReference>
<dbReference type="Gene3D" id="1.20.1070.10">
    <property type="entry name" value="Rhodopsin 7-helix transmembrane proteins"/>
    <property type="match status" value="1"/>
</dbReference>
<keyword evidence="17" id="KW-1185">Reference proteome</keyword>
<reference evidence="16" key="3">
    <citation type="submission" date="2025-09" db="UniProtKB">
        <authorList>
            <consortium name="Ensembl"/>
        </authorList>
    </citation>
    <scope>IDENTIFICATION</scope>
</reference>
<keyword evidence="9" id="KW-1015">Disulfide bond</keyword>
<dbReference type="GO" id="GO:0004984">
    <property type="term" value="F:olfactory receptor activity"/>
    <property type="evidence" value="ECO:0007669"/>
    <property type="project" value="InterPro"/>
</dbReference>
<evidence type="ECO:0000256" key="13">
    <source>
        <dbReference type="RuleBase" id="RU000688"/>
    </source>
</evidence>
<evidence type="ECO:0000313" key="17">
    <source>
        <dbReference type="Proteomes" id="UP000694548"/>
    </source>
</evidence>
<evidence type="ECO:0000256" key="8">
    <source>
        <dbReference type="ARBA" id="ARBA00023136"/>
    </source>
</evidence>
<keyword evidence="4 13" id="KW-0812">Transmembrane</keyword>
<feature type="transmembrane region" description="Helical" evidence="14">
    <location>
        <begin position="236"/>
        <end position="257"/>
    </location>
</feature>
<feature type="transmembrane region" description="Helical" evidence="14">
    <location>
        <begin position="193"/>
        <end position="215"/>
    </location>
</feature>
<dbReference type="PRINTS" id="PR00237">
    <property type="entry name" value="GPCRRHODOPSN"/>
</dbReference>
<keyword evidence="7 13" id="KW-0297">G-protein coupled receptor</keyword>
<feature type="transmembrane region" description="Helical" evidence="14">
    <location>
        <begin position="23"/>
        <end position="49"/>
    </location>
</feature>
<dbReference type="InterPro" id="IPR017452">
    <property type="entry name" value="GPCR_Rhodpsn_7TM"/>
</dbReference>
<name>A0A8C6LAV7_NOTFU</name>
<keyword evidence="12 13" id="KW-0807">Transducer</keyword>
<dbReference type="AlphaFoldDB" id="A0A8C6LAV7"/>
<dbReference type="PANTHER" id="PTHR26451:SF847">
    <property type="entry name" value="ODORANT RECEPTOR-RELATED"/>
    <property type="match status" value="1"/>
</dbReference>
<dbReference type="InterPro" id="IPR052921">
    <property type="entry name" value="GPCR1_Superfamily_Member"/>
</dbReference>
<proteinExistence type="inferred from homology"/>